<dbReference type="PANTHER" id="PTHR39639:SF1">
    <property type="entry name" value="DUF262 DOMAIN-CONTAINING PROTEIN"/>
    <property type="match status" value="1"/>
</dbReference>
<evidence type="ECO:0000313" key="4">
    <source>
        <dbReference type="Proteomes" id="UP001295420"/>
    </source>
</evidence>
<reference evidence="3" key="1">
    <citation type="submission" date="2022-01" db="EMBL/GenBank/DDBJ databases">
        <authorList>
            <person name="Lagorce A."/>
        </authorList>
    </citation>
    <scope>NUCLEOTIDE SEQUENCE</scope>
    <source>
        <strain evidence="3">Th15_F1_D04</strain>
    </source>
</reference>
<keyword evidence="1" id="KW-0175">Coiled coil</keyword>
<evidence type="ECO:0000313" key="3">
    <source>
        <dbReference type="EMBL" id="CAH1536007.1"/>
    </source>
</evidence>
<dbReference type="AlphaFoldDB" id="A0AAU9Q8R6"/>
<evidence type="ECO:0000259" key="2">
    <source>
        <dbReference type="Pfam" id="PF03235"/>
    </source>
</evidence>
<protein>
    <recommendedName>
        <fullName evidence="2">GmrSD restriction endonucleases N-terminal domain-containing protein</fullName>
    </recommendedName>
</protein>
<dbReference type="InterPro" id="IPR004919">
    <property type="entry name" value="GmrSD_N"/>
</dbReference>
<proteinExistence type="predicted"/>
<sequence length="385" mass="44740">MSITELKRQLELETNETEKIRLQSQISELRDEAERQIRKSNRDIHYSIREWSIEIILDKYSSGIEDDTNELFIPDYQRDYKWDPKIASRFIESILLDFPIPYLYIADVDAPDDPDLDGRVEIIDGSQRIRALYYFCKNEFQLQELKELKVLEGFTFNDFAAARKRRFLRETLRMVELKGEVDESSRRDLFERINSGVKRLEAMEVRHGSEEANSKFYKEVIVPCSEDALFSRLAPLSDKKKSNADHRELVLRFFAYLHRLDDYKGYVKPFLDEYLRVESTQTSEDVLAAYLAEFNNTMTFIDTHFGGMGFKKTLNSKTTPRARYEAIAVGVALALQEDANLEPAIDVSAWLTSQEFQAIVGADSANNVSQLTRRINYVKDKLLIG</sequence>
<dbReference type="RefSeq" id="WP_409931649.1">
    <property type="nucleotide sequence ID" value="NZ_CAKMTQ010000034.1"/>
</dbReference>
<accession>A0AAU9Q8R6</accession>
<gene>
    <name evidence="3" type="ORF">THF1D04_40322</name>
</gene>
<organism evidence="3 4">
    <name type="scientific">Vibrio owensii</name>
    <dbReference type="NCBI Taxonomy" id="696485"/>
    <lineage>
        <taxon>Bacteria</taxon>
        <taxon>Pseudomonadati</taxon>
        <taxon>Pseudomonadota</taxon>
        <taxon>Gammaproteobacteria</taxon>
        <taxon>Vibrionales</taxon>
        <taxon>Vibrionaceae</taxon>
        <taxon>Vibrio</taxon>
    </lineage>
</organism>
<evidence type="ECO:0000256" key="1">
    <source>
        <dbReference type="SAM" id="Coils"/>
    </source>
</evidence>
<feature type="domain" description="GmrSD restriction endonucleases N-terminal" evidence="2">
    <location>
        <begin position="63"/>
        <end position="206"/>
    </location>
</feature>
<feature type="coiled-coil region" evidence="1">
    <location>
        <begin position="3"/>
        <end position="39"/>
    </location>
</feature>
<dbReference type="Proteomes" id="UP001295420">
    <property type="component" value="Unassembled WGS sequence"/>
</dbReference>
<name>A0AAU9Q8R6_9VIBR</name>
<dbReference type="EMBL" id="CAKMTQ010000034">
    <property type="protein sequence ID" value="CAH1536007.1"/>
    <property type="molecule type" value="Genomic_DNA"/>
</dbReference>
<comment type="caution">
    <text evidence="3">The sequence shown here is derived from an EMBL/GenBank/DDBJ whole genome shotgun (WGS) entry which is preliminary data.</text>
</comment>
<dbReference type="PANTHER" id="PTHR39639">
    <property type="entry name" value="CHROMOSOME 16, WHOLE GENOME SHOTGUN SEQUENCE"/>
    <property type="match status" value="1"/>
</dbReference>
<dbReference type="Pfam" id="PF03235">
    <property type="entry name" value="GmrSD_N"/>
    <property type="match status" value="1"/>
</dbReference>